<evidence type="ECO:0000313" key="1">
    <source>
        <dbReference type="Proteomes" id="UP000694843"/>
    </source>
</evidence>
<dbReference type="Proteomes" id="UP000694843">
    <property type="component" value="Unplaced"/>
</dbReference>
<dbReference type="KEGG" id="hazt:108673568"/>
<protein>
    <submittedName>
        <fullName evidence="2">Uncharacterized protein LOC108673568</fullName>
    </submittedName>
</protein>
<reference evidence="2" key="1">
    <citation type="submission" date="2025-08" db="UniProtKB">
        <authorList>
            <consortium name="RefSeq"/>
        </authorList>
    </citation>
    <scope>IDENTIFICATION</scope>
    <source>
        <tissue evidence="2">Whole organism</tissue>
    </source>
</reference>
<organism evidence="1 2">
    <name type="scientific">Hyalella azteca</name>
    <name type="common">Amphipod</name>
    <dbReference type="NCBI Taxonomy" id="294128"/>
    <lineage>
        <taxon>Eukaryota</taxon>
        <taxon>Metazoa</taxon>
        <taxon>Ecdysozoa</taxon>
        <taxon>Arthropoda</taxon>
        <taxon>Crustacea</taxon>
        <taxon>Multicrustacea</taxon>
        <taxon>Malacostraca</taxon>
        <taxon>Eumalacostraca</taxon>
        <taxon>Peracarida</taxon>
        <taxon>Amphipoda</taxon>
        <taxon>Senticaudata</taxon>
        <taxon>Talitrida</taxon>
        <taxon>Talitroidea</taxon>
        <taxon>Hyalellidae</taxon>
        <taxon>Hyalella</taxon>
    </lineage>
</organism>
<proteinExistence type="predicted"/>
<evidence type="ECO:0000313" key="2">
    <source>
        <dbReference type="RefSeq" id="XP_018016909.1"/>
    </source>
</evidence>
<dbReference type="RefSeq" id="XP_018016909.1">
    <property type="nucleotide sequence ID" value="XM_018161420.2"/>
</dbReference>
<dbReference type="AlphaFoldDB" id="A0A8B7NT32"/>
<gene>
    <name evidence="2" type="primary">LOC108673568</name>
</gene>
<sequence length="127" mass="13909">MGMSLSSGDFLFRLPPPAKDVPDKSLAACQAIGLRLVQMPTVLKDLVAVQSQGQFCYDLKRTSETDPFTTMSGEPVDASLLVIKDAANLDLTPQCFATLYLWPFRMGCSTYVVHSHATVCQYSPPTF</sequence>
<accession>A0A8B7NT32</accession>
<dbReference type="GeneID" id="108673568"/>
<keyword evidence="1" id="KW-1185">Reference proteome</keyword>
<name>A0A8B7NT32_HYAAZ</name>